<dbReference type="PANTHER" id="PTHR33240:SF17">
    <property type="entry name" value="EUKARYOTIC PEPTIDE CHAIN RELEASE FACTOR GTP-BINDING SUBUNIT-LIKE"/>
    <property type="match status" value="1"/>
</dbReference>
<dbReference type="Proteomes" id="UP000811246">
    <property type="component" value="Chromosome 4"/>
</dbReference>
<gene>
    <name evidence="1" type="ORF">I3842_04G131800</name>
</gene>
<accession>A0A922F9U3</accession>
<reference evidence="1" key="1">
    <citation type="submission" date="2021-01" db="EMBL/GenBank/DDBJ databases">
        <authorList>
            <person name="Lovell J.T."/>
            <person name="Bentley N."/>
            <person name="Bhattarai G."/>
            <person name="Jenkins J.W."/>
            <person name="Sreedasyam A."/>
            <person name="Alarcon Y."/>
            <person name="Bock C."/>
            <person name="Boston L."/>
            <person name="Carlson J."/>
            <person name="Cervantes K."/>
            <person name="Clermont K."/>
            <person name="Krom N."/>
            <person name="Kubenka K."/>
            <person name="Mamidi S."/>
            <person name="Mattison C."/>
            <person name="Monteros M."/>
            <person name="Pisani C."/>
            <person name="Plott C."/>
            <person name="Rajasekar S."/>
            <person name="Rhein H.S."/>
            <person name="Rohla C."/>
            <person name="Song M."/>
            <person name="Hilaire R.S."/>
            <person name="Shu S."/>
            <person name="Wells L."/>
            <person name="Wang X."/>
            <person name="Webber J."/>
            <person name="Heerema R.J."/>
            <person name="Klein P."/>
            <person name="Conner P."/>
            <person name="Grauke L."/>
            <person name="Grimwood J."/>
            <person name="Schmutz J."/>
            <person name="Randall J.J."/>
        </authorList>
    </citation>
    <scope>NUCLEOTIDE SEQUENCE</scope>
    <source>
        <tissue evidence="1">Leaf</tissue>
    </source>
</reference>
<dbReference type="PANTHER" id="PTHR33240">
    <property type="entry name" value="OS08G0508500 PROTEIN"/>
    <property type="match status" value="1"/>
</dbReference>
<organism evidence="1 2">
    <name type="scientific">Carya illinoinensis</name>
    <name type="common">Pecan</name>
    <dbReference type="NCBI Taxonomy" id="32201"/>
    <lineage>
        <taxon>Eukaryota</taxon>
        <taxon>Viridiplantae</taxon>
        <taxon>Streptophyta</taxon>
        <taxon>Embryophyta</taxon>
        <taxon>Tracheophyta</taxon>
        <taxon>Spermatophyta</taxon>
        <taxon>Magnoliopsida</taxon>
        <taxon>eudicotyledons</taxon>
        <taxon>Gunneridae</taxon>
        <taxon>Pentapetalae</taxon>
        <taxon>rosids</taxon>
        <taxon>fabids</taxon>
        <taxon>Fagales</taxon>
        <taxon>Juglandaceae</taxon>
        <taxon>Carya</taxon>
    </lineage>
</organism>
<dbReference type="AlphaFoldDB" id="A0A922F9U3"/>
<name>A0A922F9U3_CARIL</name>
<evidence type="ECO:0000313" key="2">
    <source>
        <dbReference type="Proteomes" id="UP000811246"/>
    </source>
</evidence>
<sequence length="115" mass="13177">MLATNFNTRRPLDNGSLVDILFKEEFAKEEINQSWMRLLPTPLKGFLGETIQPIGSITLPVTVKLGTYTDTNMTNFLVVKTRSSYKAIIGQQTLNSMSTLTSMYHLKMKFQWKQK</sequence>
<comment type="caution">
    <text evidence="1">The sequence shown here is derived from an EMBL/GenBank/DDBJ whole genome shotgun (WGS) entry which is preliminary data.</text>
</comment>
<dbReference type="EMBL" id="CM031828">
    <property type="protein sequence ID" value="KAG6718049.1"/>
    <property type="molecule type" value="Genomic_DNA"/>
</dbReference>
<protein>
    <submittedName>
        <fullName evidence="1">Uncharacterized protein</fullName>
    </submittedName>
</protein>
<evidence type="ECO:0000313" key="1">
    <source>
        <dbReference type="EMBL" id="KAG6718049.1"/>
    </source>
</evidence>
<proteinExistence type="predicted"/>